<dbReference type="AlphaFoldDB" id="A0A1L9PA22"/>
<feature type="transmembrane region" description="Helical" evidence="1">
    <location>
        <begin position="20"/>
        <end position="42"/>
    </location>
</feature>
<gene>
    <name evidence="2" type="ORF">ASPVEDRAFT_37815</name>
</gene>
<protein>
    <submittedName>
        <fullName evidence="2">Uncharacterized protein</fullName>
    </submittedName>
</protein>
<dbReference type="Proteomes" id="UP000184073">
    <property type="component" value="Unassembled WGS sequence"/>
</dbReference>
<proteinExistence type="predicted"/>
<dbReference type="GeneID" id="63727088"/>
<organism evidence="2 3">
    <name type="scientific">Aspergillus versicolor CBS 583.65</name>
    <dbReference type="NCBI Taxonomy" id="1036611"/>
    <lineage>
        <taxon>Eukaryota</taxon>
        <taxon>Fungi</taxon>
        <taxon>Dikarya</taxon>
        <taxon>Ascomycota</taxon>
        <taxon>Pezizomycotina</taxon>
        <taxon>Eurotiomycetes</taxon>
        <taxon>Eurotiomycetidae</taxon>
        <taxon>Eurotiales</taxon>
        <taxon>Aspergillaceae</taxon>
        <taxon>Aspergillus</taxon>
        <taxon>Aspergillus subgen. Nidulantes</taxon>
    </lineage>
</organism>
<name>A0A1L9PA22_ASPVE</name>
<dbReference type="EMBL" id="KV878126">
    <property type="protein sequence ID" value="OJI98380.1"/>
    <property type="molecule type" value="Genomic_DNA"/>
</dbReference>
<keyword evidence="3" id="KW-1185">Reference proteome</keyword>
<accession>A0A1L9PA22</accession>
<dbReference type="VEuPathDB" id="FungiDB:ASPVEDRAFT_37815"/>
<dbReference type="RefSeq" id="XP_040664143.1">
    <property type="nucleotide sequence ID" value="XM_040811577.1"/>
</dbReference>
<evidence type="ECO:0000256" key="1">
    <source>
        <dbReference type="SAM" id="Phobius"/>
    </source>
</evidence>
<keyword evidence="1" id="KW-0472">Membrane</keyword>
<reference evidence="3" key="1">
    <citation type="journal article" date="2017" name="Genome Biol.">
        <title>Comparative genomics reveals high biological diversity and specific adaptations in the industrially and medically important fungal genus Aspergillus.</title>
        <authorList>
            <person name="de Vries R.P."/>
            <person name="Riley R."/>
            <person name="Wiebenga A."/>
            <person name="Aguilar-Osorio G."/>
            <person name="Amillis S."/>
            <person name="Uchima C.A."/>
            <person name="Anderluh G."/>
            <person name="Asadollahi M."/>
            <person name="Askin M."/>
            <person name="Barry K."/>
            <person name="Battaglia E."/>
            <person name="Bayram O."/>
            <person name="Benocci T."/>
            <person name="Braus-Stromeyer S.A."/>
            <person name="Caldana C."/>
            <person name="Canovas D."/>
            <person name="Cerqueira G.C."/>
            <person name="Chen F."/>
            <person name="Chen W."/>
            <person name="Choi C."/>
            <person name="Clum A."/>
            <person name="Dos Santos R.A."/>
            <person name="Damasio A.R."/>
            <person name="Diallinas G."/>
            <person name="Emri T."/>
            <person name="Fekete E."/>
            <person name="Flipphi M."/>
            <person name="Freyberg S."/>
            <person name="Gallo A."/>
            <person name="Gournas C."/>
            <person name="Habgood R."/>
            <person name="Hainaut M."/>
            <person name="Harispe M.L."/>
            <person name="Henrissat B."/>
            <person name="Hilden K.S."/>
            <person name="Hope R."/>
            <person name="Hossain A."/>
            <person name="Karabika E."/>
            <person name="Karaffa L."/>
            <person name="Karanyi Z."/>
            <person name="Krasevec N."/>
            <person name="Kuo A."/>
            <person name="Kusch H."/>
            <person name="LaButti K."/>
            <person name="Lagendijk E.L."/>
            <person name="Lapidus A."/>
            <person name="Levasseur A."/>
            <person name="Lindquist E."/>
            <person name="Lipzen A."/>
            <person name="Logrieco A.F."/>
            <person name="MacCabe A."/>
            <person name="Maekelae M.R."/>
            <person name="Malavazi I."/>
            <person name="Melin P."/>
            <person name="Meyer V."/>
            <person name="Mielnichuk N."/>
            <person name="Miskei M."/>
            <person name="Molnar A.P."/>
            <person name="Mule G."/>
            <person name="Ngan C.Y."/>
            <person name="Orejas M."/>
            <person name="Orosz E."/>
            <person name="Ouedraogo J.P."/>
            <person name="Overkamp K.M."/>
            <person name="Park H.-S."/>
            <person name="Perrone G."/>
            <person name="Piumi F."/>
            <person name="Punt P.J."/>
            <person name="Ram A.F."/>
            <person name="Ramon A."/>
            <person name="Rauscher S."/>
            <person name="Record E."/>
            <person name="Riano-Pachon D.M."/>
            <person name="Robert V."/>
            <person name="Roehrig J."/>
            <person name="Ruller R."/>
            <person name="Salamov A."/>
            <person name="Salih N.S."/>
            <person name="Samson R.A."/>
            <person name="Sandor E."/>
            <person name="Sanguinetti M."/>
            <person name="Schuetze T."/>
            <person name="Sepcic K."/>
            <person name="Shelest E."/>
            <person name="Sherlock G."/>
            <person name="Sophianopoulou V."/>
            <person name="Squina F.M."/>
            <person name="Sun H."/>
            <person name="Susca A."/>
            <person name="Todd R.B."/>
            <person name="Tsang A."/>
            <person name="Unkles S.E."/>
            <person name="van de Wiele N."/>
            <person name="van Rossen-Uffink D."/>
            <person name="Oliveira J.V."/>
            <person name="Vesth T.C."/>
            <person name="Visser J."/>
            <person name="Yu J.-H."/>
            <person name="Zhou M."/>
            <person name="Andersen M.R."/>
            <person name="Archer D.B."/>
            <person name="Baker S.E."/>
            <person name="Benoit I."/>
            <person name="Brakhage A.A."/>
            <person name="Braus G.H."/>
            <person name="Fischer R."/>
            <person name="Frisvad J.C."/>
            <person name="Goldman G.H."/>
            <person name="Houbraken J."/>
            <person name="Oakley B."/>
            <person name="Pocsi I."/>
            <person name="Scazzocchio C."/>
            <person name="Seiboth B."/>
            <person name="vanKuyk P.A."/>
            <person name="Wortman J."/>
            <person name="Dyer P.S."/>
            <person name="Grigoriev I.V."/>
        </authorList>
    </citation>
    <scope>NUCLEOTIDE SEQUENCE [LARGE SCALE GENOMIC DNA]</scope>
    <source>
        <strain evidence="3">CBS 583.65</strain>
    </source>
</reference>
<keyword evidence="1" id="KW-1133">Transmembrane helix</keyword>
<evidence type="ECO:0000313" key="3">
    <source>
        <dbReference type="Proteomes" id="UP000184073"/>
    </source>
</evidence>
<sequence>MASEGSEILQYPRLFMTDGFMSFPIWCMDAVGSMAFIQAAVWQTAGVKKPSETQREGSSFVVDMEKA</sequence>
<keyword evidence="1" id="KW-0812">Transmembrane</keyword>
<evidence type="ECO:0000313" key="2">
    <source>
        <dbReference type="EMBL" id="OJI98380.1"/>
    </source>
</evidence>